<dbReference type="Proteomes" id="UP000318669">
    <property type="component" value="Unassembled WGS sequence"/>
</dbReference>
<protein>
    <recommendedName>
        <fullName evidence="3">Outer membrane protein beta-barrel domain-containing protein</fullName>
    </recommendedName>
</protein>
<comment type="caution">
    <text evidence="1">The sequence shown here is derived from an EMBL/GenBank/DDBJ whole genome shotgun (WGS) entry which is preliminary data.</text>
</comment>
<evidence type="ECO:0000313" key="2">
    <source>
        <dbReference type="Proteomes" id="UP000318669"/>
    </source>
</evidence>
<dbReference type="AlphaFoldDB" id="A0A553B9D1"/>
<dbReference type="RefSeq" id="WP_144065103.1">
    <property type="nucleotide sequence ID" value="NZ_VJZL01000063.1"/>
</dbReference>
<accession>A0A553B9D1</accession>
<gene>
    <name evidence="1" type="ORF">FNW11_17025</name>
</gene>
<dbReference type="EMBL" id="VJZL01000063">
    <property type="protein sequence ID" value="TRX04865.1"/>
    <property type="molecule type" value="Genomic_DNA"/>
</dbReference>
<sequence>MKKNYLLFIILFVSYQVFSQEIFFNTGKNFTKYDYKDSSGQSNFYLQSGVGSFFELGISKPLKNKTFYAIGLSLDDYNAIGSNSVISYRWDTKYLGINSELNYSILPSTILLNKNFNFFIKIGLKGATIIYGKQEIDGFYYDLVKHKEFSGIVLVPHIGFQAKYSISSFGFLSIGYNFSKSLNNSNVNGEKLSFDTNQIQLGIHFTINKN</sequence>
<proteinExistence type="predicted"/>
<dbReference type="OrthoDB" id="1335319at2"/>
<evidence type="ECO:0000313" key="1">
    <source>
        <dbReference type="EMBL" id="TRX04865.1"/>
    </source>
</evidence>
<organism evidence="1 2">
    <name type="scientific">Flavobacterium gawalongense</name>
    <dbReference type="NCBI Taxonomy" id="2594432"/>
    <lineage>
        <taxon>Bacteria</taxon>
        <taxon>Pseudomonadati</taxon>
        <taxon>Bacteroidota</taxon>
        <taxon>Flavobacteriia</taxon>
        <taxon>Flavobacteriales</taxon>
        <taxon>Flavobacteriaceae</taxon>
        <taxon>Flavobacterium</taxon>
    </lineage>
</organism>
<reference evidence="1 2" key="1">
    <citation type="submission" date="2019-07" db="EMBL/GenBank/DDBJ databases">
        <title>Novel species of Flavobacterium.</title>
        <authorList>
            <person name="Liu Q."/>
            <person name="Xin Y.-H."/>
        </authorList>
    </citation>
    <scope>NUCLEOTIDE SEQUENCE [LARGE SCALE GENOMIC DNA]</scope>
    <source>
        <strain evidence="1 2">GSR22</strain>
    </source>
</reference>
<name>A0A553B9D1_9FLAO</name>
<evidence type="ECO:0008006" key="3">
    <source>
        <dbReference type="Google" id="ProtNLM"/>
    </source>
</evidence>